<keyword evidence="3" id="KW-1185">Reference proteome</keyword>
<dbReference type="STRING" id="1123501.Wenmar_02550"/>
<dbReference type="eggNOG" id="ENOG502ZU00">
    <property type="taxonomic scope" value="Bacteria"/>
</dbReference>
<reference evidence="2 3" key="1">
    <citation type="submission" date="2013-01" db="EMBL/GenBank/DDBJ databases">
        <authorList>
            <person name="Fiebig A."/>
            <person name="Goeker M."/>
            <person name="Klenk H.-P.P."/>
        </authorList>
    </citation>
    <scope>NUCLEOTIDE SEQUENCE [LARGE SCALE GENOMIC DNA]</scope>
    <source>
        <strain evidence="2 3">DSM 24838</strain>
    </source>
</reference>
<name>A0A0D0Q8X4_9RHOB</name>
<dbReference type="OrthoDB" id="7652429at2"/>
<protein>
    <submittedName>
        <fullName evidence="2">Uncharacterized protein</fullName>
    </submittedName>
</protein>
<dbReference type="AlphaFoldDB" id="A0A0D0Q8X4"/>
<evidence type="ECO:0000313" key="3">
    <source>
        <dbReference type="Proteomes" id="UP000035100"/>
    </source>
</evidence>
<organism evidence="2 3">
    <name type="scientific">Wenxinia marina DSM 24838</name>
    <dbReference type="NCBI Taxonomy" id="1123501"/>
    <lineage>
        <taxon>Bacteria</taxon>
        <taxon>Pseudomonadati</taxon>
        <taxon>Pseudomonadota</taxon>
        <taxon>Alphaproteobacteria</taxon>
        <taxon>Rhodobacterales</taxon>
        <taxon>Roseobacteraceae</taxon>
        <taxon>Wenxinia</taxon>
    </lineage>
</organism>
<sequence length="119" mass="12128">MDQIAPAGPVSTVPRHTMDLRPAADAAAIARDPLPDAPLGVPAALPPQTAQVAAVSRALLDGSADAGPAPVRPPERVLKPWGIQMLPRAPDEGTGPTPDAARRPPEDGEEAGASRRADA</sequence>
<evidence type="ECO:0000313" key="2">
    <source>
        <dbReference type="EMBL" id="KIQ68822.1"/>
    </source>
</evidence>
<proteinExistence type="predicted"/>
<dbReference type="Proteomes" id="UP000035100">
    <property type="component" value="Unassembled WGS sequence"/>
</dbReference>
<accession>A0A0D0Q8X4</accession>
<evidence type="ECO:0000256" key="1">
    <source>
        <dbReference type="SAM" id="MobiDB-lite"/>
    </source>
</evidence>
<feature type="compositionally biased region" description="Basic and acidic residues" evidence="1">
    <location>
        <begin position="100"/>
        <end position="119"/>
    </location>
</feature>
<dbReference type="RefSeq" id="WP_018301456.1">
    <property type="nucleotide sequence ID" value="NZ_KB902277.1"/>
</dbReference>
<feature type="region of interest" description="Disordered" evidence="1">
    <location>
        <begin position="62"/>
        <end position="119"/>
    </location>
</feature>
<gene>
    <name evidence="2" type="ORF">Wenmar_02550</name>
</gene>
<comment type="caution">
    <text evidence="2">The sequence shown here is derived from an EMBL/GenBank/DDBJ whole genome shotgun (WGS) entry which is preliminary data.</text>
</comment>
<dbReference type="EMBL" id="AONG01000012">
    <property type="protein sequence ID" value="KIQ68822.1"/>
    <property type="molecule type" value="Genomic_DNA"/>
</dbReference>